<dbReference type="AlphaFoldDB" id="A0ABD3HWZ8"/>
<protein>
    <submittedName>
        <fullName evidence="1">Uncharacterized protein</fullName>
    </submittedName>
</protein>
<reference evidence="1 2" key="1">
    <citation type="submission" date="2024-09" db="EMBL/GenBank/DDBJ databases">
        <title>Chromosome-scale assembly of Riccia sorocarpa.</title>
        <authorList>
            <person name="Paukszto L."/>
        </authorList>
    </citation>
    <scope>NUCLEOTIDE SEQUENCE [LARGE SCALE GENOMIC DNA]</scope>
    <source>
        <strain evidence="1">LP-2024</strain>
        <tissue evidence="1">Aerial parts of the thallus</tissue>
    </source>
</reference>
<dbReference type="EMBL" id="JBJQOH010000003">
    <property type="protein sequence ID" value="KAL3694625.1"/>
    <property type="molecule type" value="Genomic_DNA"/>
</dbReference>
<organism evidence="1 2">
    <name type="scientific">Riccia sorocarpa</name>
    <dbReference type="NCBI Taxonomy" id="122646"/>
    <lineage>
        <taxon>Eukaryota</taxon>
        <taxon>Viridiplantae</taxon>
        <taxon>Streptophyta</taxon>
        <taxon>Embryophyta</taxon>
        <taxon>Marchantiophyta</taxon>
        <taxon>Marchantiopsida</taxon>
        <taxon>Marchantiidae</taxon>
        <taxon>Marchantiales</taxon>
        <taxon>Ricciaceae</taxon>
        <taxon>Riccia</taxon>
    </lineage>
</organism>
<accession>A0ABD3HWZ8</accession>
<gene>
    <name evidence="1" type="ORF">R1sor_008276</name>
</gene>
<proteinExistence type="predicted"/>
<evidence type="ECO:0000313" key="1">
    <source>
        <dbReference type="EMBL" id="KAL3694625.1"/>
    </source>
</evidence>
<evidence type="ECO:0000313" key="2">
    <source>
        <dbReference type="Proteomes" id="UP001633002"/>
    </source>
</evidence>
<comment type="caution">
    <text evidence="1">The sequence shown here is derived from an EMBL/GenBank/DDBJ whole genome shotgun (WGS) entry which is preliminary data.</text>
</comment>
<keyword evidence="2" id="KW-1185">Reference proteome</keyword>
<dbReference type="Proteomes" id="UP001633002">
    <property type="component" value="Unassembled WGS sequence"/>
</dbReference>
<name>A0ABD3HWZ8_9MARC</name>
<sequence length="114" mass="12664">MNGSQITEMHLFATRQNVLEINAAVMKIYPSMDDVIAPNCMGLRDKFEKGIYVLGFRKAESGGRYLKHDMVYVKKTDRSMLVFAVGLVALNQQSSLMALDISSGAEGFNLVVRT</sequence>